<dbReference type="AlphaFoldDB" id="A0AAD6TWP5"/>
<gene>
    <name evidence="3" type="ORF">B0H15DRAFT_952708</name>
</gene>
<dbReference type="Proteomes" id="UP001222325">
    <property type="component" value="Unassembled WGS sequence"/>
</dbReference>
<reference evidence="3" key="1">
    <citation type="submission" date="2023-03" db="EMBL/GenBank/DDBJ databases">
        <title>Massive genome expansion in bonnet fungi (Mycena s.s.) driven by repeated elements and novel gene families across ecological guilds.</title>
        <authorList>
            <consortium name="Lawrence Berkeley National Laboratory"/>
            <person name="Harder C.B."/>
            <person name="Miyauchi S."/>
            <person name="Viragh M."/>
            <person name="Kuo A."/>
            <person name="Thoen E."/>
            <person name="Andreopoulos B."/>
            <person name="Lu D."/>
            <person name="Skrede I."/>
            <person name="Drula E."/>
            <person name="Henrissat B."/>
            <person name="Morin E."/>
            <person name="Kohler A."/>
            <person name="Barry K."/>
            <person name="LaButti K."/>
            <person name="Morin E."/>
            <person name="Salamov A."/>
            <person name="Lipzen A."/>
            <person name="Mereny Z."/>
            <person name="Hegedus B."/>
            <person name="Baldrian P."/>
            <person name="Stursova M."/>
            <person name="Weitz H."/>
            <person name="Taylor A."/>
            <person name="Grigoriev I.V."/>
            <person name="Nagy L.G."/>
            <person name="Martin F."/>
            <person name="Kauserud H."/>
        </authorList>
    </citation>
    <scope>NUCLEOTIDE SEQUENCE</scope>
    <source>
        <strain evidence="3">CBHHK173m</strain>
    </source>
</reference>
<evidence type="ECO:0000313" key="4">
    <source>
        <dbReference type="Proteomes" id="UP001222325"/>
    </source>
</evidence>
<name>A0AAD6TWP5_9AGAR</name>
<sequence length="112" mass="11643">MSDNDCCGMLISCCFCCALCGTSSGSGNVVTRWLVNLCPDSWCTRLEDTSAADAAMAERDQEANLFQAQAQTSAQPPSVPATAMNVNMNDVRSGGGAGGAGIRDKSHIMSDD</sequence>
<keyword evidence="2" id="KW-0732">Signal</keyword>
<feature type="compositionally biased region" description="Basic and acidic residues" evidence="1">
    <location>
        <begin position="102"/>
        <end position="112"/>
    </location>
</feature>
<accession>A0AAD6TWP5</accession>
<protein>
    <submittedName>
        <fullName evidence="3">Uncharacterized protein</fullName>
    </submittedName>
</protein>
<feature type="signal peptide" evidence="2">
    <location>
        <begin position="1"/>
        <end position="25"/>
    </location>
</feature>
<proteinExistence type="predicted"/>
<evidence type="ECO:0000256" key="2">
    <source>
        <dbReference type="SAM" id="SignalP"/>
    </source>
</evidence>
<organism evidence="3 4">
    <name type="scientific">Mycena belliarum</name>
    <dbReference type="NCBI Taxonomy" id="1033014"/>
    <lineage>
        <taxon>Eukaryota</taxon>
        <taxon>Fungi</taxon>
        <taxon>Dikarya</taxon>
        <taxon>Basidiomycota</taxon>
        <taxon>Agaricomycotina</taxon>
        <taxon>Agaricomycetes</taxon>
        <taxon>Agaricomycetidae</taxon>
        <taxon>Agaricales</taxon>
        <taxon>Marasmiineae</taxon>
        <taxon>Mycenaceae</taxon>
        <taxon>Mycena</taxon>
    </lineage>
</organism>
<evidence type="ECO:0000256" key="1">
    <source>
        <dbReference type="SAM" id="MobiDB-lite"/>
    </source>
</evidence>
<dbReference type="EMBL" id="JARJCN010000047">
    <property type="protein sequence ID" value="KAJ7082030.1"/>
    <property type="molecule type" value="Genomic_DNA"/>
</dbReference>
<evidence type="ECO:0000313" key="3">
    <source>
        <dbReference type="EMBL" id="KAJ7082030.1"/>
    </source>
</evidence>
<feature type="chain" id="PRO_5042122052" evidence="2">
    <location>
        <begin position="26"/>
        <end position="112"/>
    </location>
</feature>
<keyword evidence="4" id="KW-1185">Reference proteome</keyword>
<feature type="region of interest" description="Disordered" evidence="1">
    <location>
        <begin position="70"/>
        <end position="112"/>
    </location>
</feature>
<comment type="caution">
    <text evidence="3">The sequence shown here is derived from an EMBL/GenBank/DDBJ whole genome shotgun (WGS) entry which is preliminary data.</text>
</comment>